<reference evidence="2" key="1">
    <citation type="journal article" date="2022" name="Plant J.">
        <title>Strategies of tolerance reflected in two North American maple genomes.</title>
        <authorList>
            <person name="McEvoy S.L."/>
            <person name="Sezen U.U."/>
            <person name="Trouern-Trend A."/>
            <person name="McMahon S.M."/>
            <person name="Schaberg P.G."/>
            <person name="Yang J."/>
            <person name="Wegrzyn J.L."/>
            <person name="Swenson N.G."/>
        </authorList>
    </citation>
    <scope>NUCLEOTIDE SEQUENCE</scope>
    <source>
        <strain evidence="2">91603</strain>
    </source>
</reference>
<dbReference type="EMBL" id="JAJSOW010000103">
    <property type="protein sequence ID" value="KAI9174144.1"/>
    <property type="molecule type" value="Genomic_DNA"/>
</dbReference>
<sequence>MPFEWITNYEKVFQNTTPVVASDTKYIKENDGSIKTVYEPLSNTKFPSSSNPSAPPVFQALMIQPVTTEDDILIHSFEANGSPIYIDKINGHFIWDDDPNMCDADCTCCNCLLDLTPCKIVCKQYKPDDPESPMEGLLSLLANVTPFLLPPIPCFMASNYDQDFPPLEPSSNPERNRFSRPYVQTSEVLPDGSFKQPTQAEQVLNWQTHNAKVQNRVLNSIDQKIDQVTHHVSRHENQLQNLDTVFRDMFSDLQTQIAKLDADLHRYINHEYFGPEFDKKEREIRRLKDQLEQMNRDQSFSNTSKFVPKPFSSSQSLFFPTSPPYSPPFRPPDTSQYFKSTGELFRKYPPLSSPFRKPTSKPSFSRQRNKQPVPPIDLILYASQHPLHTSNRFLPSDESDADTSSDTSS</sequence>
<accession>A0AAD5IQ73</accession>
<gene>
    <name evidence="2" type="ORF">LWI28_012632</name>
</gene>
<name>A0AAD5IQ73_ACENE</name>
<organism evidence="2 3">
    <name type="scientific">Acer negundo</name>
    <name type="common">Box elder</name>
    <dbReference type="NCBI Taxonomy" id="4023"/>
    <lineage>
        <taxon>Eukaryota</taxon>
        <taxon>Viridiplantae</taxon>
        <taxon>Streptophyta</taxon>
        <taxon>Embryophyta</taxon>
        <taxon>Tracheophyta</taxon>
        <taxon>Spermatophyta</taxon>
        <taxon>Magnoliopsida</taxon>
        <taxon>eudicotyledons</taxon>
        <taxon>Gunneridae</taxon>
        <taxon>Pentapetalae</taxon>
        <taxon>rosids</taxon>
        <taxon>malvids</taxon>
        <taxon>Sapindales</taxon>
        <taxon>Sapindaceae</taxon>
        <taxon>Hippocastanoideae</taxon>
        <taxon>Acereae</taxon>
        <taxon>Acer</taxon>
    </lineage>
</organism>
<proteinExistence type="predicted"/>
<evidence type="ECO:0000256" key="1">
    <source>
        <dbReference type="SAM" id="MobiDB-lite"/>
    </source>
</evidence>
<dbReference type="AlphaFoldDB" id="A0AAD5IQ73"/>
<comment type="caution">
    <text evidence="2">The sequence shown here is derived from an EMBL/GenBank/DDBJ whole genome shotgun (WGS) entry which is preliminary data.</text>
</comment>
<dbReference type="InterPro" id="IPR053098">
    <property type="entry name" value="Petuviruses_polyprotein"/>
</dbReference>
<evidence type="ECO:0000313" key="3">
    <source>
        <dbReference type="Proteomes" id="UP001064489"/>
    </source>
</evidence>
<dbReference type="PANTHER" id="PTHR48435">
    <property type="entry name" value="POLYPROTEIN"/>
    <property type="match status" value="1"/>
</dbReference>
<reference evidence="2" key="2">
    <citation type="submission" date="2023-02" db="EMBL/GenBank/DDBJ databases">
        <authorList>
            <person name="Swenson N.G."/>
            <person name="Wegrzyn J.L."/>
            <person name="Mcevoy S.L."/>
        </authorList>
    </citation>
    <scope>NUCLEOTIDE SEQUENCE</scope>
    <source>
        <strain evidence="2">91603</strain>
        <tissue evidence="2">Leaf</tissue>
    </source>
</reference>
<keyword evidence="3" id="KW-1185">Reference proteome</keyword>
<dbReference type="PANTHER" id="PTHR48435:SF1">
    <property type="entry name" value="POLYPROTEIN"/>
    <property type="match status" value="1"/>
</dbReference>
<dbReference type="Proteomes" id="UP001064489">
    <property type="component" value="Chromosome 8"/>
</dbReference>
<evidence type="ECO:0000313" key="2">
    <source>
        <dbReference type="EMBL" id="KAI9174144.1"/>
    </source>
</evidence>
<protein>
    <submittedName>
        <fullName evidence="2">Uncharacterized protein</fullName>
    </submittedName>
</protein>
<feature type="region of interest" description="Disordered" evidence="1">
    <location>
        <begin position="348"/>
        <end position="409"/>
    </location>
</feature>